<sequence length="575" mass="63743">MEPTPTQPKDQEEETMGQSSLSSSLPDDPIHSSSTSSSNSSSRSSSKSFRFRSKLRDVYTLPRTAYRIYTSYFDKLWKDTDTSVRNQIADDKVRTAIRQVQHILQNTGDYNTFGSSISSSSSLSSSSPSRRLAKQELLQACEVMLQLLKEEQQQQQQQQEKEEAEEDTSTNSNRPTEPKLHSNTNHQSQNGDTATTTATTTTKQEEAEGENNENDTMLSKQVAVVVVGQQSSIPATTTTTTNTNNNNNNNHHTKKKKQQPQHRSILFGAVMGAAVACWVFSGNYVFTGLFCLMTILGQLEYYRMVMNTGVFPARRISVVGATSMFVTALFAPELHQICLPMFGLWAMTWKLTMRQQIATIPEIATTFTGMFYLGYVPSFWVRTRLIGADATPTRLYPFTLSFRTFLKEKFGFLLPPQIMIENPITTGSVFIFWSWLSLAFSDVGAYFVGRKYGKTKLGRISPAAGVTSPNKSVEGVLGGCIASAVLSILGAWVQKWPYFVVTGAIHGTILALLGLIGDLTASMLKRDAGLKDFGDLIPEHGGILDRVDSFVWTAPYSWLVCAYIIPALKTWAGQP</sequence>
<feature type="transmembrane region" description="Helical" evidence="9">
    <location>
        <begin position="498"/>
        <end position="516"/>
    </location>
</feature>
<organism evidence="11 12">
    <name type="scientific">Nitzschia inconspicua</name>
    <dbReference type="NCBI Taxonomy" id="303405"/>
    <lineage>
        <taxon>Eukaryota</taxon>
        <taxon>Sar</taxon>
        <taxon>Stramenopiles</taxon>
        <taxon>Ochrophyta</taxon>
        <taxon>Bacillariophyta</taxon>
        <taxon>Bacillariophyceae</taxon>
        <taxon>Bacillariophycidae</taxon>
        <taxon>Bacillariales</taxon>
        <taxon>Bacillariaceae</taxon>
        <taxon>Nitzschia</taxon>
    </lineage>
</organism>
<feature type="compositionally biased region" description="Polar residues" evidence="8">
    <location>
        <begin position="169"/>
        <end position="192"/>
    </location>
</feature>
<feature type="compositionally biased region" description="Low complexity" evidence="8">
    <location>
        <begin position="193"/>
        <end position="202"/>
    </location>
</feature>
<feature type="region of interest" description="Disordered" evidence="8">
    <location>
        <begin position="108"/>
        <end position="128"/>
    </location>
</feature>
<evidence type="ECO:0000313" key="12">
    <source>
        <dbReference type="Proteomes" id="UP000693970"/>
    </source>
</evidence>
<dbReference type="PANTHER" id="PTHR43535">
    <property type="entry name" value="PHOSPHATIDATE CYTIDYLYLTRANSFERASE"/>
    <property type="match status" value="1"/>
</dbReference>
<evidence type="ECO:0000256" key="7">
    <source>
        <dbReference type="RuleBase" id="RU003938"/>
    </source>
</evidence>
<feature type="transmembrane region" description="Helical" evidence="9">
    <location>
        <begin position="430"/>
        <end position="449"/>
    </location>
</feature>
<comment type="caution">
    <text evidence="11">The sequence shown here is derived from an EMBL/GenBank/DDBJ whole genome shotgun (WGS) entry which is preliminary data.</text>
</comment>
<dbReference type="EMBL" id="JAGRRH010000032">
    <property type="protein sequence ID" value="KAG7339579.1"/>
    <property type="molecule type" value="Genomic_DNA"/>
</dbReference>
<evidence type="ECO:0000256" key="1">
    <source>
        <dbReference type="ARBA" id="ARBA00004141"/>
    </source>
</evidence>
<keyword evidence="6 9" id="KW-0472">Membrane</keyword>
<dbReference type="EMBL" id="JAGRRH010000008">
    <property type="protein sequence ID" value="KAG7365640.1"/>
    <property type="molecule type" value="Genomic_DNA"/>
</dbReference>
<dbReference type="PROSITE" id="PS01315">
    <property type="entry name" value="CDS"/>
    <property type="match status" value="1"/>
</dbReference>
<comment type="subcellular location">
    <subcellularLocation>
        <location evidence="1">Membrane</location>
        <topology evidence="1">Multi-pass membrane protein</topology>
    </subcellularLocation>
</comment>
<feature type="compositionally biased region" description="Low complexity" evidence="8">
    <location>
        <begin position="233"/>
        <end position="250"/>
    </location>
</feature>
<dbReference type="Pfam" id="PF01148">
    <property type="entry name" value="CTP_transf_1"/>
    <property type="match status" value="1"/>
</dbReference>
<evidence type="ECO:0000256" key="2">
    <source>
        <dbReference type="ARBA" id="ARBA00010185"/>
    </source>
</evidence>
<keyword evidence="7 11" id="KW-0548">Nucleotidyltransferase</keyword>
<dbReference type="OrthoDB" id="10260889at2759"/>
<dbReference type="GO" id="GO:0005886">
    <property type="term" value="C:plasma membrane"/>
    <property type="evidence" value="ECO:0007669"/>
    <property type="project" value="TreeGrafter"/>
</dbReference>
<evidence type="ECO:0000313" key="10">
    <source>
        <dbReference type="EMBL" id="KAG7339579.1"/>
    </source>
</evidence>
<dbReference type="InterPro" id="IPR000374">
    <property type="entry name" value="PC_trans"/>
</dbReference>
<protein>
    <recommendedName>
        <fullName evidence="7">Phosphatidate cytidylyltransferase</fullName>
        <ecNumber evidence="7">2.7.7.41</ecNumber>
    </recommendedName>
</protein>
<keyword evidence="4 7" id="KW-0812">Transmembrane</keyword>
<feature type="region of interest" description="Disordered" evidence="8">
    <location>
        <begin position="1"/>
        <end position="46"/>
    </location>
</feature>
<feature type="transmembrane region" description="Helical" evidence="9">
    <location>
        <begin position="357"/>
        <end position="375"/>
    </location>
</feature>
<dbReference type="EC" id="2.7.7.41" evidence="7"/>
<evidence type="ECO:0000256" key="6">
    <source>
        <dbReference type="ARBA" id="ARBA00023136"/>
    </source>
</evidence>
<comment type="catalytic activity">
    <reaction evidence="7">
        <text>a 1,2-diacyl-sn-glycero-3-phosphate + CTP + H(+) = a CDP-1,2-diacyl-sn-glycerol + diphosphate</text>
        <dbReference type="Rhea" id="RHEA:16229"/>
        <dbReference type="ChEBI" id="CHEBI:15378"/>
        <dbReference type="ChEBI" id="CHEBI:33019"/>
        <dbReference type="ChEBI" id="CHEBI:37563"/>
        <dbReference type="ChEBI" id="CHEBI:58332"/>
        <dbReference type="ChEBI" id="CHEBI:58608"/>
        <dbReference type="EC" id="2.7.7.41"/>
    </reaction>
</comment>
<feature type="transmembrane region" description="Helical" evidence="9">
    <location>
        <begin position="475"/>
        <end position="492"/>
    </location>
</feature>
<evidence type="ECO:0000256" key="8">
    <source>
        <dbReference type="SAM" id="MobiDB-lite"/>
    </source>
</evidence>
<dbReference type="AlphaFoldDB" id="A0A9K3LPD2"/>
<feature type="transmembrane region" description="Helical" evidence="9">
    <location>
        <begin position="265"/>
        <end position="296"/>
    </location>
</feature>
<comment type="similarity">
    <text evidence="2 7">Belongs to the CDS family.</text>
</comment>
<evidence type="ECO:0000256" key="5">
    <source>
        <dbReference type="ARBA" id="ARBA00022989"/>
    </source>
</evidence>
<dbReference type="GO" id="GO:0004605">
    <property type="term" value="F:phosphatidate cytidylyltransferase activity"/>
    <property type="evidence" value="ECO:0007669"/>
    <property type="project" value="UniProtKB-EC"/>
</dbReference>
<name>A0A9K3LPD2_9STRA</name>
<feature type="compositionally biased region" description="Low complexity" evidence="8">
    <location>
        <begin position="19"/>
        <end position="46"/>
    </location>
</feature>
<feature type="compositionally biased region" description="Basic residues" evidence="8">
    <location>
        <begin position="251"/>
        <end position="260"/>
    </location>
</feature>
<reference evidence="11" key="1">
    <citation type="journal article" date="2021" name="Sci. Rep.">
        <title>Diploid genomic architecture of Nitzschia inconspicua, an elite biomass production diatom.</title>
        <authorList>
            <person name="Oliver A."/>
            <person name="Podell S."/>
            <person name="Pinowska A."/>
            <person name="Traller J.C."/>
            <person name="Smith S.R."/>
            <person name="McClure R."/>
            <person name="Beliaev A."/>
            <person name="Bohutskyi P."/>
            <person name="Hill E.A."/>
            <person name="Rabines A."/>
            <person name="Zheng H."/>
            <person name="Allen L.Z."/>
            <person name="Kuo A."/>
            <person name="Grigoriev I.V."/>
            <person name="Allen A.E."/>
            <person name="Hazlebeck D."/>
            <person name="Allen E.E."/>
        </authorList>
    </citation>
    <scope>NUCLEOTIDE SEQUENCE</scope>
    <source>
        <strain evidence="11">Hildebrandi</strain>
    </source>
</reference>
<gene>
    <name evidence="11" type="ORF">IV203_025081</name>
    <name evidence="10" type="ORF">IV203_025172</name>
</gene>
<comment type="pathway">
    <text evidence="7">Phospholipid metabolism; CDP-diacylglycerol biosynthesis; CDP-diacylglycerol from sn-glycerol 3-phosphate: step 3/3.</text>
</comment>
<dbReference type="Proteomes" id="UP000693970">
    <property type="component" value="Unassembled WGS sequence"/>
</dbReference>
<reference evidence="11" key="2">
    <citation type="submission" date="2021-04" db="EMBL/GenBank/DDBJ databases">
        <authorList>
            <person name="Podell S."/>
        </authorList>
    </citation>
    <scope>NUCLEOTIDE SEQUENCE</scope>
    <source>
        <strain evidence="11">Hildebrandi</strain>
    </source>
</reference>
<dbReference type="PANTHER" id="PTHR43535:SF1">
    <property type="entry name" value="PHOSPHATIDATE CYTIDYLYLTRANSFERASE"/>
    <property type="match status" value="1"/>
</dbReference>
<evidence type="ECO:0000256" key="9">
    <source>
        <dbReference type="SAM" id="Phobius"/>
    </source>
</evidence>
<evidence type="ECO:0000256" key="4">
    <source>
        <dbReference type="ARBA" id="ARBA00022692"/>
    </source>
</evidence>
<accession>A0A9K3LPD2</accession>
<evidence type="ECO:0000256" key="3">
    <source>
        <dbReference type="ARBA" id="ARBA00022679"/>
    </source>
</evidence>
<feature type="compositionally biased region" description="Low complexity" evidence="8">
    <location>
        <begin position="115"/>
        <end position="128"/>
    </location>
</feature>
<keyword evidence="5 9" id="KW-1133">Transmembrane helix</keyword>
<feature type="region of interest" description="Disordered" evidence="8">
    <location>
        <begin position="152"/>
        <end position="217"/>
    </location>
</feature>
<evidence type="ECO:0000313" key="11">
    <source>
        <dbReference type="EMBL" id="KAG7365640.1"/>
    </source>
</evidence>
<feature type="region of interest" description="Disordered" evidence="8">
    <location>
        <begin position="233"/>
        <end position="261"/>
    </location>
</feature>
<keyword evidence="12" id="KW-1185">Reference proteome</keyword>
<proteinExistence type="inferred from homology"/>
<keyword evidence="3 7" id="KW-0808">Transferase</keyword>
<feature type="transmembrane region" description="Helical" evidence="9">
    <location>
        <begin position="316"/>
        <end position="345"/>
    </location>
</feature>